<feature type="transmembrane region" description="Helical" evidence="8">
    <location>
        <begin position="6"/>
        <end position="28"/>
    </location>
</feature>
<keyword evidence="6 8" id="KW-0472">Membrane</keyword>
<protein>
    <submittedName>
        <fullName evidence="9">Multicomponent Na+:H+ antiporter subunit C</fullName>
    </submittedName>
</protein>
<evidence type="ECO:0000256" key="3">
    <source>
        <dbReference type="ARBA" id="ARBA00022475"/>
    </source>
</evidence>
<dbReference type="PANTHER" id="PTHR34583:SF2">
    <property type="entry name" value="ANTIPORTER SUBUNIT MNHC2-RELATED"/>
    <property type="match status" value="1"/>
</dbReference>
<feature type="region of interest" description="Disordered" evidence="7">
    <location>
        <begin position="130"/>
        <end position="188"/>
    </location>
</feature>
<keyword evidence="4 8" id="KW-0812">Transmembrane</keyword>
<evidence type="ECO:0000256" key="1">
    <source>
        <dbReference type="ARBA" id="ARBA00004651"/>
    </source>
</evidence>
<feature type="transmembrane region" description="Helical" evidence="8">
    <location>
        <begin position="35"/>
        <end position="58"/>
    </location>
</feature>
<evidence type="ECO:0000313" key="9">
    <source>
        <dbReference type="EMBL" id="MDQ0425090.1"/>
    </source>
</evidence>
<gene>
    <name evidence="9" type="ORF">JO380_001471</name>
</gene>
<feature type="compositionally biased region" description="Basic and acidic residues" evidence="7">
    <location>
        <begin position="160"/>
        <end position="172"/>
    </location>
</feature>
<evidence type="ECO:0000256" key="6">
    <source>
        <dbReference type="ARBA" id="ARBA00023136"/>
    </source>
</evidence>
<evidence type="ECO:0000313" key="10">
    <source>
        <dbReference type="Proteomes" id="UP001240250"/>
    </source>
</evidence>
<feature type="transmembrane region" description="Helical" evidence="8">
    <location>
        <begin position="78"/>
        <end position="99"/>
    </location>
</feature>
<dbReference type="InterPro" id="IPR039428">
    <property type="entry name" value="NUOK/Mnh_C1-like"/>
</dbReference>
<keyword evidence="3" id="KW-1003">Cell membrane</keyword>
<dbReference type="Gene3D" id="1.10.287.3510">
    <property type="match status" value="1"/>
</dbReference>
<feature type="compositionally biased region" description="Acidic residues" evidence="7">
    <location>
        <begin position="130"/>
        <end position="158"/>
    </location>
</feature>
<comment type="similarity">
    <text evidence="2">Belongs to the CPA3 antiporters (TC 2.A.63) subunit C family.</text>
</comment>
<accession>A0ABU0GI89</accession>
<dbReference type="Proteomes" id="UP001240250">
    <property type="component" value="Unassembled WGS sequence"/>
</dbReference>
<comment type="caution">
    <text evidence="9">The sequence shown here is derived from an EMBL/GenBank/DDBJ whole genome shotgun (WGS) entry which is preliminary data.</text>
</comment>
<dbReference type="NCBIfam" id="NF005929">
    <property type="entry name" value="PRK07946.1"/>
    <property type="match status" value="1"/>
</dbReference>
<dbReference type="PANTHER" id="PTHR34583">
    <property type="entry name" value="ANTIPORTER SUBUNIT MNHC2-RELATED"/>
    <property type="match status" value="1"/>
</dbReference>
<organism evidence="9 10">
    <name type="scientific">Cellulomonas iranensis</name>
    <dbReference type="NCBI Taxonomy" id="76862"/>
    <lineage>
        <taxon>Bacteria</taxon>
        <taxon>Bacillati</taxon>
        <taxon>Actinomycetota</taxon>
        <taxon>Actinomycetes</taxon>
        <taxon>Micrococcales</taxon>
        <taxon>Cellulomonadaceae</taxon>
        <taxon>Cellulomonas</taxon>
    </lineage>
</organism>
<evidence type="ECO:0000256" key="8">
    <source>
        <dbReference type="SAM" id="Phobius"/>
    </source>
</evidence>
<reference evidence="9 10" key="1">
    <citation type="submission" date="2023-07" db="EMBL/GenBank/DDBJ databases">
        <title>Sequencing the genomes of 1000 actinobacteria strains.</title>
        <authorList>
            <person name="Klenk H.-P."/>
        </authorList>
    </citation>
    <scope>NUCLEOTIDE SEQUENCE [LARGE SCALE GENOMIC DNA]</scope>
    <source>
        <strain evidence="9 10">DSM 14785</strain>
    </source>
</reference>
<dbReference type="EMBL" id="JAUSVM010000001">
    <property type="protein sequence ID" value="MDQ0425090.1"/>
    <property type="molecule type" value="Genomic_DNA"/>
</dbReference>
<name>A0ABU0GI89_9CELL</name>
<evidence type="ECO:0000256" key="5">
    <source>
        <dbReference type="ARBA" id="ARBA00022989"/>
    </source>
</evidence>
<keyword evidence="10" id="KW-1185">Reference proteome</keyword>
<sequence>MTDVVMSPNIVFVVTIAALFTVGTYLVLERSLTRILLGIVLLGNGTNLLILVAGGAAGAPPLIGVQSDRPMSDPLPQALILTAIVITLGLTAFLLAMAYRSWQLHRHDEVQDDVEDRRIVRLAAIDERAFEDDDTESGGETLDEEAATTRDEMDEGLAFEDVHAEPAPDHPGRAARPSTTTTDGEEGR</sequence>
<evidence type="ECO:0000256" key="4">
    <source>
        <dbReference type="ARBA" id="ARBA00022692"/>
    </source>
</evidence>
<dbReference type="InterPro" id="IPR050601">
    <property type="entry name" value="CPA3_antiporter_subunitC"/>
</dbReference>
<dbReference type="Pfam" id="PF00420">
    <property type="entry name" value="Oxidored_q2"/>
    <property type="match status" value="1"/>
</dbReference>
<proteinExistence type="inferred from homology"/>
<evidence type="ECO:0000256" key="7">
    <source>
        <dbReference type="SAM" id="MobiDB-lite"/>
    </source>
</evidence>
<keyword evidence="5 8" id="KW-1133">Transmembrane helix</keyword>
<evidence type="ECO:0000256" key="2">
    <source>
        <dbReference type="ARBA" id="ARBA00010388"/>
    </source>
</evidence>
<comment type="subcellular location">
    <subcellularLocation>
        <location evidence="1">Cell membrane</location>
        <topology evidence="1">Multi-pass membrane protein</topology>
    </subcellularLocation>
</comment>